<dbReference type="GO" id="GO:0016020">
    <property type="term" value="C:membrane"/>
    <property type="evidence" value="ECO:0007669"/>
    <property type="project" value="UniProtKB-SubCell"/>
</dbReference>
<evidence type="ECO:0000256" key="3">
    <source>
        <dbReference type="ARBA" id="ARBA00022989"/>
    </source>
</evidence>
<dbReference type="Proteomes" id="UP000799770">
    <property type="component" value="Unassembled WGS sequence"/>
</dbReference>
<keyword evidence="4 6" id="KW-0472">Membrane</keyword>
<evidence type="ECO:0000256" key="5">
    <source>
        <dbReference type="ARBA" id="ARBA00038359"/>
    </source>
</evidence>
<feature type="transmembrane region" description="Helical" evidence="6">
    <location>
        <begin position="186"/>
        <end position="210"/>
    </location>
</feature>
<sequence>MNVPVIVAGSLGFGRDMWGIRADKIDLSLKYLYVAYFMYMLAECLCQLSLLAFYLRIMVNKKSRKMVWGLIAIVTGFGLANVFSMIFQCKPIFFFWNGWRGDKPGHCMNVQLFGFIRGGIEIFLDLAILTMPLPMLYGLNMSSKKKLQIMSMFCVGFVITIVSCLRLYSFVTFANSQNPTYDNTPGLYWCATESNLFTIVACMPAVRGFFHRVMRRIRGETGSTYASRGQYGSEGPGKGYLRHNNSNGRSGSLPFGVISKSTNVDIYRTDRSSSDVELVNGPIATTSSK</sequence>
<dbReference type="EMBL" id="ML977319">
    <property type="protein sequence ID" value="KAF2116965.1"/>
    <property type="molecule type" value="Genomic_DNA"/>
</dbReference>
<dbReference type="InterPro" id="IPR049326">
    <property type="entry name" value="Rhodopsin_dom_fungi"/>
</dbReference>
<evidence type="ECO:0000256" key="6">
    <source>
        <dbReference type="SAM" id="Phobius"/>
    </source>
</evidence>
<dbReference type="PANTHER" id="PTHR33048">
    <property type="entry name" value="PTH11-LIKE INTEGRAL MEMBRANE PROTEIN (AFU_ORTHOLOGUE AFUA_5G11245)"/>
    <property type="match status" value="1"/>
</dbReference>
<comment type="subcellular location">
    <subcellularLocation>
        <location evidence="1">Membrane</location>
        <topology evidence="1">Multi-pass membrane protein</topology>
    </subcellularLocation>
</comment>
<dbReference type="InterPro" id="IPR052337">
    <property type="entry name" value="SAT4-like"/>
</dbReference>
<organism evidence="8 9">
    <name type="scientific">Lophiotrema nucula</name>
    <dbReference type="NCBI Taxonomy" id="690887"/>
    <lineage>
        <taxon>Eukaryota</taxon>
        <taxon>Fungi</taxon>
        <taxon>Dikarya</taxon>
        <taxon>Ascomycota</taxon>
        <taxon>Pezizomycotina</taxon>
        <taxon>Dothideomycetes</taxon>
        <taxon>Pleosporomycetidae</taxon>
        <taxon>Pleosporales</taxon>
        <taxon>Lophiotremataceae</taxon>
        <taxon>Lophiotrema</taxon>
    </lineage>
</organism>
<evidence type="ECO:0000313" key="8">
    <source>
        <dbReference type="EMBL" id="KAF2116965.1"/>
    </source>
</evidence>
<feature type="transmembrane region" description="Helical" evidence="6">
    <location>
        <begin position="115"/>
        <end position="137"/>
    </location>
</feature>
<dbReference type="PANTHER" id="PTHR33048:SF143">
    <property type="entry name" value="EXTRACELLULAR MEMBRANE PROTEIN CFEM DOMAIN-CONTAINING PROTEIN-RELATED"/>
    <property type="match status" value="1"/>
</dbReference>
<accession>A0A6A5ZCP5</accession>
<feature type="transmembrane region" description="Helical" evidence="6">
    <location>
        <begin position="149"/>
        <end position="174"/>
    </location>
</feature>
<protein>
    <recommendedName>
        <fullName evidence="7">Rhodopsin domain-containing protein</fullName>
    </recommendedName>
</protein>
<proteinExistence type="inferred from homology"/>
<evidence type="ECO:0000313" key="9">
    <source>
        <dbReference type="Proteomes" id="UP000799770"/>
    </source>
</evidence>
<evidence type="ECO:0000259" key="7">
    <source>
        <dbReference type="Pfam" id="PF20684"/>
    </source>
</evidence>
<comment type="similarity">
    <text evidence="5">Belongs to the SAT4 family.</text>
</comment>
<feature type="domain" description="Rhodopsin" evidence="7">
    <location>
        <begin position="5"/>
        <end position="211"/>
    </location>
</feature>
<feature type="transmembrane region" description="Helical" evidence="6">
    <location>
        <begin position="67"/>
        <end position="95"/>
    </location>
</feature>
<keyword evidence="2 6" id="KW-0812">Transmembrane</keyword>
<keyword evidence="3 6" id="KW-1133">Transmembrane helix</keyword>
<gene>
    <name evidence="8" type="ORF">BDV96DRAFT_490166</name>
</gene>
<dbReference type="Pfam" id="PF20684">
    <property type="entry name" value="Fung_rhodopsin"/>
    <property type="match status" value="1"/>
</dbReference>
<dbReference type="AlphaFoldDB" id="A0A6A5ZCP5"/>
<feature type="transmembrane region" description="Helical" evidence="6">
    <location>
        <begin position="32"/>
        <end position="55"/>
    </location>
</feature>
<keyword evidence="9" id="KW-1185">Reference proteome</keyword>
<name>A0A6A5ZCP5_9PLEO</name>
<evidence type="ECO:0000256" key="1">
    <source>
        <dbReference type="ARBA" id="ARBA00004141"/>
    </source>
</evidence>
<evidence type="ECO:0000256" key="2">
    <source>
        <dbReference type="ARBA" id="ARBA00022692"/>
    </source>
</evidence>
<dbReference type="OrthoDB" id="2496787at2759"/>
<reference evidence="8" key="1">
    <citation type="journal article" date="2020" name="Stud. Mycol.">
        <title>101 Dothideomycetes genomes: a test case for predicting lifestyles and emergence of pathogens.</title>
        <authorList>
            <person name="Haridas S."/>
            <person name="Albert R."/>
            <person name="Binder M."/>
            <person name="Bloem J."/>
            <person name="Labutti K."/>
            <person name="Salamov A."/>
            <person name="Andreopoulos B."/>
            <person name="Baker S."/>
            <person name="Barry K."/>
            <person name="Bills G."/>
            <person name="Bluhm B."/>
            <person name="Cannon C."/>
            <person name="Castanera R."/>
            <person name="Culley D."/>
            <person name="Daum C."/>
            <person name="Ezra D."/>
            <person name="Gonzalez J."/>
            <person name="Henrissat B."/>
            <person name="Kuo A."/>
            <person name="Liang C."/>
            <person name="Lipzen A."/>
            <person name="Lutzoni F."/>
            <person name="Magnuson J."/>
            <person name="Mondo S."/>
            <person name="Nolan M."/>
            <person name="Ohm R."/>
            <person name="Pangilinan J."/>
            <person name="Park H.-J."/>
            <person name="Ramirez L."/>
            <person name="Alfaro M."/>
            <person name="Sun H."/>
            <person name="Tritt A."/>
            <person name="Yoshinaga Y."/>
            <person name="Zwiers L.-H."/>
            <person name="Turgeon B."/>
            <person name="Goodwin S."/>
            <person name="Spatafora J."/>
            <person name="Crous P."/>
            <person name="Grigoriev I."/>
        </authorList>
    </citation>
    <scope>NUCLEOTIDE SEQUENCE</scope>
    <source>
        <strain evidence="8">CBS 627.86</strain>
    </source>
</reference>
<evidence type="ECO:0000256" key="4">
    <source>
        <dbReference type="ARBA" id="ARBA00023136"/>
    </source>
</evidence>